<dbReference type="SUPFAM" id="SSF54928">
    <property type="entry name" value="RNA-binding domain, RBD"/>
    <property type="match status" value="1"/>
</dbReference>
<protein>
    <recommendedName>
        <fullName evidence="6">RRM domain-containing protein</fullName>
    </recommendedName>
</protein>
<feature type="domain" description="JmjC" evidence="3">
    <location>
        <begin position="128"/>
        <end position="287"/>
    </location>
</feature>
<dbReference type="AlphaFoldDB" id="A0A818JTX4"/>
<dbReference type="GO" id="GO:0010468">
    <property type="term" value="P:regulation of gene expression"/>
    <property type="evidence" value="ECO:0007669"/>
    <property type="project" value="TreeGrafter"/>
</dbReference>
<proteinExistence type="predicted"/>
<dbReference type="InterPro" id="IPR000504">
    <property type="entry name" value="RRM_dom"/>
</dbReference>
<reference evidence="4" key="1">
    <citation type="submission" date="2021-02" db="EMBL/GenBank/DDBJ databases">
        <authorList>
            <person name="Nowell W R."/>
        </authorList>
    </citation>
    <scope>NUCLEOTIDE SEQUENCE</scope>
</reference>
<accession>A0A818JTX4</accession>
<comment type="caution">
    <text evidence="4">The sequence shown here is derived from an EMBL/GenBank/DDBJ whole genome shotgun (WGS) entry which is preliminary data.</text>
</comment>
<evidence type="ECO:0000259" key="2">
    <source>
        <dbReference type="PROSITE" id="PS50102"/>
    </source>
</evidence>
<dbReference type="GO" id="GO:0005634">
    <property type="term" value="C:nucleus"/>
    <property type="evidence" value="ECO:0007669"/>
    <property type="project" value="TreeGrafter"/>
</dbReference>
<evidence type="ECO:0000313" key="5">
    <source>
        <dbReference type="Proteomes" id="UP000663844"/>
    </source>
</evidence>
<dbReference type="GO" id="GO:0003723">
    <property type="term" value="F:RNA binding"/>
    <property type="evidence" value="ECO:0007669"/>
    <property type="project" value="UniProtKB-UniRule"/>
</dbReference>
<organism evidence="4 5">
    <name type="scientific">Adineta steineri</name>
    <dbReference type="NCBI Taxonomy" id="433720"/>
    <lineage>
        <taxon>Eukaryota</taxon>
        <taxon>Metazoa</taxon>
        <taxon>Spiralia</taxon>
        <taxon>Gnathifera</taxon>
        <taxon>Rotifera</taxon>
        <taxon>Eurotatoria</taxon>
        <taxon>Bdelloidea</taxon>
        <taxon>Adinetida</taxon>
        <taxon>Adinetidae</taxon>
        <taxon>Adineta</taxon>
    </lineage>
</organism>
<dbReference type="CDD" id="cd00590">
    <property type="entry name" value="RRM_SF"/>
    <property type="match status" value="1"/>
</dbReference>
<feature type="domain" description="RRM" evidence="2">
    <location>
        <begin position="624"/>
        <end position="711"/>
    </location>
</feature>
<keyword evidence="1" id="KW-0694">RNA-binding</keyword>
<dbReference type="PROSITE" id="PS51184">
    <property type="entry name" value="JMJC"/>
    <property type="match status" value="1"/>
</dbReference>
<dbReference type="EMBL" id="CAJOAZ010000136">
    <property type="protein sequence ID" value="CAF3547382.1"/>
    <property type="molecule type" value="Genomic_DNA"/>
</dbReference>
<dbReference type="InterPro" id="IPR003347">
    <property type="entry name" value="JmjC_dom"/>
</dbReference>
<dbReference type="Proteomes" id="UP000663844">
    <property type="component" value="Unassembled WGS sequence"/>
</dbReference>
<dbReference type="GO" id="GO:0032452">
    <property type="term" value="F:histone demethylase activity"/>
    <property type="evidence" value="ECO:0007669"/>
    <property type="project" value="TreeGrafter"/>
</dbReference>
<name>A0A818JTX4_9BILA</name>
<evidence type="ECO:0000259" key="3">
    <source>
        <dbReference type="PROSITE" id="PS51184"/>
    </source>
</evidence>
<dbReference type="InterPro" id="IPR012677">
    <property type="entry name" value="Nucleotide-bd_a/b_plait_sf"/>
</dbReference>
<dbReference type="PANTHER" id="PTHR10694">
    <property type="entry name" value="LYSINE-SPECIFIC DEMETHYLASE"/>
    <property type="match status" value="1"/>
</dbReference>
<dbReference type="PROSITE" id="PS50102">
    <property type="entry name" value="RRM"/>
    <property type="match status" value="1"/>
</dbReference>
<dbReference type="SMART" id="SM00360">
    <property type="entry name" value="RRM"/>
    <property type="match status" value="2"/>
</dbReference>
<dbReference type="GO" id="GO:0000785">
    <property type="term" value="C:chromatin"/>
    <property type="evidence" value="ECO:0007669"/>
    <property type="project" value="TreeGrafter"/>
</dbReference>
<evidence type="ECO:0000256" key="1">
    <source>
        <dbReference type="PROSITE-ProRule" id="PRU00176"/>
    </source>
</evidence>
<dbReference type="Gene3D" id="2.60.120.650">
    <property type="entry name" value="Cupin"/>
    <property type="match status" value="1"/>
</dbReference>
<dbReference type="InterPro" id="IPR035979">
    <property type="entry name" value="RBD_domain_sf"/>
</dbReference>
<sequence>MSAIPVYVPTLQADKNDIQEFVRFIYKHEQLLKEYGAIKIQLNIDCNLALKKRRTNLLTPPISTYITKINKDYPIYSVERNDNNVELIERNSLVHDEADFWTSLSCLNNKQRQLNTSLMPNTSLFLEKQSHTRFDIHRVPGQSLLKLAGRAAVQKYTPCLKRAHEPGAIFPLTCTQQHLFSLDYHHEGGVHFWYIIPHSERRALQTLLDKQNISACLDHGKIFIDPTILEKYYIRYHRITQSPNEFVVLSAGTLSQCFTMHASYSESIVFALPSWIEEEHASISTASCRCDIPHDSLSITCDLNLFTRDLIEEYTTSNLDNVINDDLDIVTNYDTPMTAMSTPCNLDHNSLHDELVISRNMKVTVPPQQILPSYHLLSSSLIASPDSNYSFEDSTNIADDNNDQLRLELFQEDSLLNTCDLFASDLLLTDSHSNNLIPEINTVTNTLGQHSDVPTNIHENLTIDSYGNNYDFSWEELMNLLPLDVDSVETTFNRTDECNNKNIQSSSSFNTCTTNVTKQSYYKRLQLHEKLSNARKVLYVSGLRRDVTKHDIYTHFIGCSKVTLKEYHSVSHLKYAFVVHKKPKHAEINLHRPINYKHLGPQCRVEYAHDCSTRIGSNQTFDNKKILVRGIPQHVNVGDLRRLFGNCYIIKYCPAIVCRRRMETTTKSNDKILLGYAYIQFDDERQTNYIIENANQYQICGQSLKICSYRN</sequence>
<evidence type="ECO:0000313" key="4">
    <source>
        <dbReference type="EMBL" id="CAF3547382.1"/>
    </source>
</evidence>
<dbReference type="SMART" id="SM00558">
    <property type="entry name" value="JmjC"/>
    <property type="match status" value="1"/>
</dbReference>
<evidence type="ECO:0008006" key="6">
    <source>
        <dbReference type="Google" id="ProtNLM"/>
    </source>
</evidence>
<dbReference type="Gene3D" id="3.30.70.330">
    <property type="match status" value="2"/>
</dbReference>
<gene>
    <name evidence="4" type="ORF">OXD698_LOCUS3750</name>
</gene>
<dbReference type="Pfam" id="PF02373">
    <property type="entry name" value="JmjC"/>
    <property type="match status" value="1"/>
</dbReference>